<comment type="caution">
    <text evidence="1">The sequence shown here is derived from an EMBL/GenBank/DDBJ whole genome shotgun (WGS) entry which is preliminary data.</text>
</comment>
<accession>A0ABS1LPE3</accession>
<protein>
    <submittedName>
        <fullName evidence="1">HEAT repeat domain-containing protein</fullName>
    </submittedName>
</protein>
<sequence length="390" mass="41565">MNSTTSSLINEVNWARLTHAYGVATDAPGSLRALVQDDDEAFGFALDYLYSAVLHQGTVYPATAPSLRAVAEMLDQDIARRPAPDSSSRLAGLLGWIDAVAESASWCQDLEFPDVPAPSEEELAAYFRDLENDDWSPEVGQYLEAQAAAALPGACASALPAVGPFLTDADDDVRLAALDAYVRLAALQEDKAAMTAPLSEALKAATARDERARLVLGLGDLAGDTTAWLSDDDPAVRACAAMALPRSPEATAILVDLLQDPLAADEWFDSPPSRFDIRVHFDLLANLLARDITPAEVLPACLAAIRVARGGIWSDMTWGPILAATFPGVVAPPGARPEPPASLDEPQRAVLGALVENDALWDPRDGNARRARRQVGLPDEREEVARLIGA</sequence>
<organism evidence="1 2">
    <name type="scientific">Myceligenerans indicum</name>
    <dbReference type="NCBI Taxonomy" id="2593663"/>
    <lineage>
        <taxon>Bacteria</taxon>
        <taxon>Bacillati</taxon>
        <taxon>Actinomycetota</taxon>
        <taxon>Actinomycetes</taxon>
        <taxon>Micrococcales</taxon>
        <taxon>Promicromonosporaceae</taxon>
        <taxon>Myceligenerans</taxon>
    </lineage>
</organism>
<evidence type="ECO:0000313" key="2">
    <source>
        <dbReference type="Proteomes" id="UP000675409"/>
    </source>
</evidence>
<keyword evidence="2" id="KW-1185">Reference proteome</keyword>
<dbReference type="Proteomes" id="UP000675409">
    <property type="component" value="Unassembled WGS sequence"/>
</dbReference>
<dbReference type="InterPro" id="IPR016024">
    <property type="entry name" value="ARM-type_fold"/>
</dbReference>
<reference evidence="1 2" key="1">
    <citation type="journal article" date="2021" name="Arch. Microbiol.">
        <title>Myceligenerans indicum sp. nov., an actinobacterium isolated from mangrove sediment of Sundarbans, India.</title>
        <authorList>
            <person name="Asha K."/>
            <person name="Bhadury P."/>
        </authorList>
    </citation>
    <scope>NUCLEOTIDE SEQUENCE [LARGE SCALE GENOMIC DNA]</scope>
    <source>
        <strain evidence="1 2">I2</strain>
    </source>
</reference>
<evidence type="ECO:0000313" key="1">
    <source>
        <dbReference type="EMBL" id="MBL0888130.1"/>
    </source>
</evidence>
<proteinExistence type="predicted"/>
<dbReference type="InterPro" id="IPR011989">
    <property type="entry name" value="ARM-like"/>
</dbReference>
<dbReference type="SUPFAM" id="SSF48371">
    <property type="entry name" value="ARM repeat"/>
    <property type="match status" value="1"/>
</dbReference>
<dbReference type="Gene3D" id="1.25.10.10">
    <property type="entry name" value="Leucine-rich Repeat Variant"/>
    <property type="match status" value="1"/>
</dbReference>
<gene>
    <name evidence="1" type="ORF">HGK34_17875</name>
</gene>
<dbReference type="EMBL" id="JABBYC010000045">
    <property type="protein sequence ID" value="MBL0888130.1"/>
    <property type="molecule type" value="Genomic_DNA"/>
</dbReference>
<dbReference type="RefSeq" id="WP_201849906.1">
    <property type="nucleotide sequence ID" value="NZ_JABBYC010000045.1"/>
</dbReference>
<name>A0ABS1LPE3_9MICO</name>